<accession>A0A850QFP2</accession>
<comment type="similarity">
    <text evidence="2">Belongs to the DoxX family.</text>
</comment>
<proteinExistence type="inferred from homology"/>
<dbReference type="PANTHER" id="PTHR33452">
    <property type="entry name" value="OXIDOREDUCTASE CATD-RELATED"/>
    <property type="match status" value="1"/>
</dbReference>
<evidence type="ECO:0000313" key="8">
    <source>
        <dbReference type="EMBL" id="NVO78009.1"/>
    </source>
</evidence>
<dbReference type="GO" id="GO:0005886">
    <property type="term" value="C:plasma membrane"/>
    <property type="evidence" value="ECO:0007669"/>
    <property type="project" value="UniProtKB-SubCell"/>
</dbReference>
<name>A0A850QFP2_9BURK</name>
<evidence type="ECO:0000256" key="2">
    <source>
        <dbReference type="ARBA" id="ARBA00006679"/>
    </source>
</evidence>
<gene>
    <name evidence="8" type="ORF">HV832_09195</name>
</gene>
<evidence type="ECO:0000256" key="4">
    <source>
        <dbReference type="ARBA" id="ARBA00022692"/>
    </source>
</evidence>
<dbReference type="Proteomes" id="UP000588051">
    <property type="component" value="Unassembled WGS sequence"/>
</dbReference>
<feature type="transmembrane region" description="Helical" evidence="7">
    <location>
        <begin position="109"/>
        <end position="129"/>
    </location>
</feature>
<keyword evidence="3" id="KW-1003">Cell membrane</keyword>
<dbReference type="InterPro" id="IPR032808">
    <property type="entry name" value="DoxX"/>
</dbReference>
<keyword evidence="5 7" id="KW-1133">Transmembrane helix</keyword>
<evidence type="ECO:0000256" key="3">
    <source>
        <dbReference type="ARBA" id="ARBA00022475"/>
    </source>
</evidence>
<dbReference type="InterPro" id="IPR051907">
    <property type="entry name" value="DoxX-like_oxidoreductase"/>
</dbReference>
<dbReference type="EMBL" id="JABXYJ010000004">
    <property type="protein sequence ID" value="NVO78009.1"/>
    <property type="molecule type" value="Genomic_DNA"/>
</dbReference>
<dbReference type="Pfam" id="PF07681">
    <property type="entry name" value="DoxX"/>
    <property type="match status" value="1"/>
</dbReference>
<evidence type="ECO:0000256" key="7">
    <source>
        <dbReference type="SAM" id="Phobius"/>
    </source>
</evidence>
<evidence type="ECO:0000256" key="1">
    <source>
        <dbReference type="ARBA" id="ARBA00004651"/>
    </source>
</evidence>
<evidence type="ECO:0000256" key="6">
    <source>
        <dbReference type="ARBA" id="ARBA00023136"/>
    </source>
</evidence>
<reference evidence="8 9" key="1">
    <citation type="submission" date="2020-06" db="EMBL/GenBank/DDBJ databases">
        <authorList>
            <person name="Qiu C."/>
            <person name="Liu Z."/>
        </authorList>
    </citation>
    <scope>NUCLEOTIDE SEQUENCE [LARGE SCALE GENOMIC DNA]</scope>
    <source>
        <strain evidence="8 9">EM 1</strain>
    </source>
</reference>
<dbReference type="RefSeq" id="WP_176803433.1">
    <property type="nucleotide sequence ID" value="NZ_JABXYJ010000004.1"/>
</dbReference>
<dbReference type="PANTHER" id="PTHR33452:SF1">
    <property type="entry name" value="INNER MEMBRANE PROTEIN YPHA-RELATED"/>
    <property type="match status" value="1"/>
</dbReference>
<comment type="caution">
    <text evidence="8">The sequence shown here is derived from an EMBL/GenBank/DDBJ whole genome shotgun (WGS) entry which is preliminary data.</text>
</comment>
<sequence length="132" mass="13710">MKALENYGPLVARVLMALIFVMSGVGKITGFDGTVGYIASKGLPLPALAAVAAIIVELGGGLMLIAGWKARWAALVMMLFTIAAAAIFHDFWHAAADAVQNQTIHFMKNLAIAGGLLMIGVHGSGACSVEKD</sequence>
<protein>
    <submittedName>
        <fullName evidence="8">DoxX family protein</fullName>
    </submittedName>
</protein>
<feature type="transmembrane region" description="Helical" evidence="7">
    <location>
        <begin position="45"/>
        <end position="65"/>
    </location>
</feature>
<evidence type="ECO:0000256" key="5">
    <source>
        <dbReference type="ARBA" id="ARBA00022989"/>
    </source>
</evidence>
<keyword evidence="9" id="KW-1185">Reference proteome</keyword>
<feature type="transmembrane region" description="Helical" evidence="7">
    <location>
        <begin position="72"/>
        <end position="89"/>
    </location>
</feature>
<comment type="subcellular location">
    <subcellularLocation>
        <location evidence="1">Cell membrane</location>
        <topology evidence="1">Multi-pass membrane protein</topology>
    </subcellularLocation>
</comment>
<evidence type="ECO:0000313" key="9">
    <source>
        <dbReference type="Proteomes" id="UP000588051"/>
    </source>
</evidence>
<dbReference type="AlphaFoldDB" id="A0A850QFP2"/>
<feature type="transmembrane region" description="Helical" evidence="7">
    <location>
        <begin position="7"/>
        <end position="25"/>
    </location>
</feature>
<organism evidence="8 9">
    <name type="scientific">Undibacterium oligocarboniphilum</name>
    <dbReference type="NCBI Taxonomy" id="666702"/>
    <lineage>
        <taxon>Bacteria</taxon>
        <taxon>Pseudomonadati</taxon>
        <taxon>Pseudomonadota</taxon>
        <taxon>Betaproteobacteria</taxon>
        <taxon>Burkholderiales</taxon>
        <taxon>Oxalobacteraceae</taxon>
        <taxon>Undibacterium</taxon>
    </lineage>
</organism>
<keyword evidence="6 7" id="KW-0472">Membrane</keyword>
<keyword evidence="4 7" id="KW-0812">Transmembrane</keyword>